<protein>
    <recommendedName>
        <fullName evidence="2">Deoxyguanosinetriphosphate triphosphohydrolase-like protein</fullName>
    </recommendedName>
</protein>
<name>A0A109BIY7_HYPSL</name>
<evidence type="ECO:0000313" key="5">
    <source>
        <dbReference type="EMBL" id="KWT69365.1"/>
    </source>
</evidence>
<feature type="domain" description="HD" evidence="4">
    <location>
        <begin position="97"/>
        <end position="235"/>
    </location>
</feature>
<dbReference type="Pfam" id="PF13286">
    <property type="entry name" value="HD_assoc"/>
    <property type="match status" value="1"/>
</dbReference>
<dbReference type="NCBIfam" id="TIGR01353">
    <property type="entry name" value="dGTP_triPase"/>
    <property type="match status" value="1"/>
</dbReference>
<dbReference type="HAMAP" id="MF_01212">
    <property type="entry name" value="dGTPase_type2"/>
    <property type="match status" value="1"/>
</dbReference>
<dbReference type="InterPro" id="IPR023023">
    <property type="entry name" value="dNTPase_2"/>
</dbReference>
<dbReference type="NCBIfam" id="NF002328">
    <property type="entry name" value="PRK01286.1-3"/>
    <property type="match status" value="1"/>
</dbReference>
<dbReference type="Proteomes" id="UP000059074">
    <property type="component" value="Unassembled WGS sequence"/>
</dbReference>
<comment type="caution">
    <text evidence="5">The sequence shown here is derived from an EMBL/GenBank/DDBJ whole genome shotgun (WGS) entry which is preliminary data.</text>
</comment>
<keyword evidence="1 2" id="KW-0378">Hydrolase</keyword>
<feature type="compositionally biased region" description="Polar residues" evidence="3">
    <location>
        <begin position="12"/>
        <end position="21"/>
    </location>
</feature>
<organism evidence="5 6">
    <name type="scientific">Hyphomicrobium sulfonivorans</name>
    <dbReference type="NCBI Taxonomy" id="121290"/>
    <lineage>
        <taxon>Bacteria</taxon>
        <taxon>Pseudomonadati</taxon>
        <taxon>Pseudomonadota</taxon>
        <taxon>Alphaproteobacteria</taxon>
        <taxon>Hyphomicrobiales</taxon>
        <taxon>Hyphomicrobiaceae</taxon>
        <taxon>Hyphomicrobium</taxon>
    </lineage>
</organism>
<proteinExistence type="inferred from homology"/>
<dbReference type="NCBIfam" id="NF002326">
    <property type="entry name" value="PRK01286.1-1"/>
    <property type="match status" value="1"/>
</dbReference>
<dbReference type="STRING" id="121290.APY04_1448"/>
<evidence type="ECO:0000256" key="2">
    <source>
        <dbReference type="HAMAP-Rule" id="MF_01212"/>
    </source>
</evidence>
<sequence length="419" mass="46092">MASGRTGLPESMTDTQIQRQSGAPGFGADLSPGARAPAAYAADAVPSRGRVHAERECTTRSPFQRDRDRILHSTAFRRLTHKTQVFLFHEGDHYRTRLTHSLEVAQIARTVARQLRLDEDLAEAIALAHDLGHTPFGHAGERALDAAMADFGGFDHNAQSLRVVTALERKYAQFDGLNLTWEALEGLAKHNGPVEHASAVRKVVRQVEAWRGLDLNSWPSAEAQVAALADDIAYVSHDIDDGLRAHLITIDDLAGQPLSGPAVAHLRTGGQVDAGRITYELTRRLITVMIADLVTETRARLATLAPQGPDAIRASAEPVVGFSPALADDIANLKRFLFARVYRHEKVMRAMRGAELIVAELFARYMSDPAAMGEDWHAVSQRLEGRRRARLIADFVAGMTDRYAMEAHRELFDATPVLR</sequence>
<dbReference type="Gene3D" id="1.10.3210.10">
    <property type="entry name" value="Hypothetical protein af1432"/>
    <property type="match status" value="1"/>
</dbReference>
<dbReference type="GO" id="GO:0008832">
    <property type="term" value="F:dGTPase activity"/>
    <property type="evidence" value="ECO:0007669"/>
    <property type="project" value="TreeGrafter"/>
</dbReference>
<accession>A0A109BIY7</accession>
<dbReference type="SMART" id="SM00471">
    <property type="entry name" value="HDc"/>
    <property type="match status" value="1"/>
</dbReference>
<comment type="similarity">
    <text evidence="2">Belongs to the dGTPase family. Type 2 subfamily.</text>
</comment>
<dbReference type="GO" id="GO:0006203">
    <property type="term" value="P:dGTP catabolic process"/>
    <property type="evidence" value="ECO:0007669"/>
    <property type="project" value="TreeGrafter"/>
</dbReference>
<evidence type="ECO:0000256" key="3">
    <source>
        <dbReference type="SAM" id="MobiDB-lite"/>
    </source>
</evidence>
<evidence type="ECO:0000256" key="1">
    <source>
        <dbReference type="ARBA" id="ARBA00022801"/>
    </source>
</evidence>
<dbReference type="PANTHER" id="PTHR11373:SF43">
    <property type="entry name" value="DEOXYGUANOSINETRIPHOSPHATE TRIPHOSPHOHYDROLASE-LIKE PROTEIN"/>
    <property type="match status" value="1"/>
</dbReference>
<evidence type="ECO:0000259" key="4">
    <source>
        <dbReference type="PROSITE" id="PS51831"/>
    </source>
</evidence>
<evidence type="ECO:0000313" key="6">
    <source>
        <dbReference type="Proteomes" id="UP000059074"/>
    </source>
</evidence>
<dbReference type="InterPro" id="IPR003607">
    <property type="entry name" value="HD/PDEase_dom"/>
</dbReference>
<dbReference type="AlphaFoldDB" id="A0A109BIY7"/>
<gene>
    <name evidence="5" type="ORF">APY04_1448</name>
</gene>
<dbReference type="PATRIC" id="fig|121290.4.peg.2683"/>
<dbReference type="InterPro" id="IPR050135">
    <property type="entry name" value="dGTPase-like"/>
</dbReference>
<dbReference type="EMBL" id="LMTR01000045">
    <property type="protein sequence ID" value="KWT69365.1"/>
    <property type="molecule type" value="Genomic_DNA"/>
</dbReference>
<feature type="region of interest" description="Disordered" evidence="3">
    <location>
        <begin position="1"/>
        <end position="32"/>
    </location>
</feature>
<dbReference type="CDD" id="cd00077">
    <property type="entry name" value="HDc"/>
    <property type="match status" value="1"/>
</dbReference>
<dbReference type="Pfam" id="PF01966">
    <property type="entry name" value="HD"/>
    <property type="match status" value="1"/>
</dbReference>
<dbReference type="PROSITE" id="PS51831">
    <property type="entry name" value="HD"/>
    <property type="match status" value="1"/>
</dbReference>
<dbReference type="InterPro" id="IPR006261">
    <property type="entry name" value="dGTPase"/>
</dbReference>
<dbReference type="InterPro" id="IPR026875">
    <property type="entry name" value="PHydrolase_assoc_dom"/>
</dbReference>
<keyword evidence="6" id="KW-1185">Reference proteome</keyword>
<dbReference type="PANTHER" id="PTHR11373">
    <property type="entry name" value="DEOXYNUCLEOSIDE TRIPHOSPHATE TRIPHOSPHOHYDROLASE"/>
    <property type="match status" value="1"/>
</dbReference>
<reference evidence="5 6" key="1">
    <citation type="submission" date="2015-10" db="EMBL/GenBank/DDBJ databases">
        <title>Transcriptomic analysis of a linuron degrading triple-species bacterial consortium.</title>
        <authorList>
            <person name="Albers P."/>
        </authorList>
    </citation>
    <scope>NUCLEOTIDE SEQUENCE [LARGE SCALE GENOMIC DNA]</scope>
    <source>
        <strain evidence="5 6">WDL6</strain>
    </source>
</reference>
<dbReference type="SUPFAM" id="SSF109604">
    <property type="entry name" value="HD-domain/PDEase-like"/>
    <property type="match status" value="1"/>
</dbReference>
<dbReference type="InterPro" id="IPR006674">
    <property type="entry name" value="HD_domain"/>
</dbReference>